<organism evidence="1 2">
    <name type="scientific">candidate division LCP-89 bacterium B3_LCP</name>
    <dbReference type="NCBI Taxonomy" id="2012998"/>
    <lineage>
        <taxon>Bacteria</taxon>
        <taxon>Pseudomonadati</taxon>
        <taxon>Bacteria division LCP-89</taxon>
    </lineage>
</organism>
<accession>A0A532V0N5</accession>
<dbReference type="AlphaFoldDB" id="A0A532V0N5"/>
<dbReference type="PANTHER" id="PTHR30087">
    <property type="entry name" value="INNER MEMBRANE PROTEIN"/>
    <property type="match status" value="1"/>
</dbReference>
<dbReference type="EMBL" id="NJBN01000004">
    <property type="protein sequence ID" value="TKJ40773.1"/>
    <property type="molecule type" value="Genomic_DNA"/>
</dbReference>
<sequence>MPSKLKIGISACLTGEKVRYDGESKLDRQLLDSLSGVAELVPICPEVDCGLTIPRPKMELRGETESPRIVVIETSRDLTDKFTSWSAGKINELEKLDLDGFIFKSRSPSCGISVPVWDESGSVIGSAPGIFAGLFIKSFDDAITADEEKLNGGDRLRQFLESCSDIATCR</sequence>
<dbReference type="PANTHER" id="PTHR30087:SF0">
    <property type="entry name" value="INNER MEMBRANE PROTEIN"/>
    <property type="match status" value="1"/>
</dbReference>
<protein>
    <submittedName>
        <fullName evidence="1">Uncharacterized protein</fullName>
    </submittedName>
</protein>
<evidence type="ECO:0000313" key="1">
    <source>
        <dbReference type="EMBL" id="TKJ40773.1"/>
    </source>
</evidence>
<reference evidence="1 2" key="1">
    <citation type="submission" date="2017-06" db="EMBL/GenBank/DDBJ databases">
        <title>Novel microbial phyla capable of carbon fixation and sulfur reduction in deep-sea sediments.</title>
        <authorList>
            <person name="Huang J."/>
            <person name="Baker B."/>
            <person name="Wang Y."/>
        </authorList>
    </citation>
    <scope>NUCLEOTIDE SEQUENCE [LARGE SCALE GENOMIC DNA]</scope>
    <source>
        <strain evidence="1">B3_LCP</strain>
    </source>
</reference>
<dbReference type="Pfam" id="PF04463">
    <property type="entry name" value="2-thiour_desulf"/>
    <property type="match status" value="1"/>
</dbReference>
<name>A0A532V0N5_UNCL8</name>
<evidence type="ECO:0000313" key="2">
    <source>
        <dbReference type="Proteomes" id="UP000319619"/>
    </source>
</evidence>
<dbReference type="Proteomes" id="UP000319619">
    <property type="component" value="Unassembled WGS sequence"/>
</dbReference>
<proteinExistence type="predicted"/>
<dbReference type="InterPro" id="IPR007553">
    <property type="entry name" value="2-thiour_desulf"/>
</dbReference>
<gene>
    <name evidence="1" type="ORF">CEE37_07350</name>
</gene>
<comment type="caution">
    <text evidence="1">The sequence shown here is derived from an EMBL/GenBank/DDBJ whole genome shotgun (WGS) entry which is preliminary data.</text>
</comment>